<name>A0A0P0WJL9_ORYSJ</name>
<dbReference type="EMBL" id="AP014961">
    <property type="protein sequence ID" value="BAS92855.1"/>
    <property type="molecule type" value="Genomic_DNA"/>
</dbReference>
<feature type="compositionally biased region" description="Polar residues" evidence="1">
    <location>
        <begin position="77"/>
        <end position="86"/>
    </location>
</feature>
<dbReference type="InParanoid" id="A0A0P0WJL9"/>
<reference evidence="2 3" key="3">
    <citation type="journal article" date="2013" name="Rice">
        <title>Improvement of the Oryza sativa Nipponbare reference genome using next generation sequence and optical map data.</title>
        <authorList>
            <person name="Kawahara Y."/>
            <person name="de la Bastide M."/>
            <person name="Hamilton J.P."/>
            <person name="Kanamori H."/>
            <person name="McCombie W.R."/>
            <person name="Ouyang S."/>
            <person name="Schwartz D.C."/>
            <person name="Tanaka T."/>
            <person name="Wu J."/>
            <person name="Zhou S."/>
            <person name="Childs K.L."/>
            <person name="Davidson R.M."/>
            <person name="Lin H."/>
            <person name="Quesada-Ocampo L."/>
            <person name="Vaillancourt B."/>
            <person name="Sakai H."/>
            <person name="Lee S.S."/>
            <person name="Kim J."/>
            <person name="Numa H."/>
            <person name="Itoh T."/>
            <person name="Buell C.R."/>
            <person name="Matsumoto T."/>
        </authorList>
    </citation>
    <scope>NUCLEOTIDE SEQUENCE [LARGE SCALE GENOMIC DNA]</scope>
    <source>
        <strain evidence="3">cv. Nipponbare</strain>
    </source>
</reference>
<evidence type="ECO:0000313" key="2">
    <source>
        <dbReference type="EMBL" id="BAS92855.1"/>
    </source>
</evidence>
<proteinExistence type="predicted"/>
<dbReference type="AlphaFoldDB" id="A0A0P0WJL9"/>
<reference evidence="3" key="1">
    <citation type="journal article" date="2005" name="Nature">
        <title>The map-based sequence of the rice genome.</title>
        <authorList>
            <consortium name="International rice genome sequencing project (IRGSP)"/>
            <person name="Matsumoto T."/>
            <person name="Wu J."/>
            <person name="Kanamori H."/>
            <person name="Katayose Y."/>
            <person name="Fujisawa M."/>
            <person name="Namiki N."/>
            <person name="Mizuno H."/>
            <person name="Yamamoto K."/>
            <person name="Antonio B.A."/>
            <person name="Baba T."/>
            <person name="Sakata K."/>
            <person name="Nagamura Y."/>
            <person name="Aoki H."/>
            <person name="Arikawa K."/>
            <person name="Arita K."/>
            <person name="Bito T."/>
            <person name="Chiden Y."/>
            <person name="Fujitsuka N."/>
            <person name="Fukunaka R."/>
            <person name="Hamada M."/>
            <person name="Harada C."/>
            <person name="Hayashi A."/>
            <person name="Hijishita S."/>
            <person name="Honda M."/>
            <person name="Hosokawa S."/>
            <person name="Ichikawa Y."/>
            <person name="Idonuma A."/>
            <person name="Iijima M."/>
            <person name="Ikeda M."/>
            <person name="Ikeno M."/>
            <person name="Ito K."/>
            <person name="Ito S."/>
            <person name="Ito T."/>
            <person name="Ito Y."/>
            <person name="Ito Y."/>
            <person name="Iwabuchi A."/>
            <person name="Kamiya K."/>
            <person name="Karasawa W."/>
            <person name="Kurita K."/>
            <person name="Katagiri S."/>
            <person name="Kikuta A."/>
            <person name="Kobayashi H."/>
            <person name="Kobayashi N."/>
            <person name="Machita K."/>
            <person name="Maehara T."/>
            <person name="Masukawa M."/>
            <person name="Mizubayashi T."/>
            <person name="Mukai Y."/>
            <person name="Nagasaki H."/>
            <person name="Nagata Y."/>
            <person name="Naito S."/>
            <person name="Nakashima M."/>
            <person name="Nakama Y."/>
            <person name="Nakamichi Y."/>
            <person name="Nakamura M."/>
            <person name="Meguro A."/>
            <person name="Negishi M."/>
            <person name="Ohta I."/>
            <person name="Ohta T."/>
            <person name="Okamoto M."/>
            <person name="Ono N."/>
            <person name="Saji S."/>
            <person name="Sakaguchi M."/>
            <person name="Sakai K."/>
            <person name="Shibata M."/>
            <person name="Shimokawa T."/>
            <person name="Song J."/>
            <person name="Takazaki Y."/>
            <person name="Terasawa K."/>
            <person name="Tsugane M."/>
            <person name="Tsuji K."/>
            <person name="Ueda S."/>
            <person name="Waki K."/>
            <person name="Yamagata H."/>
            <person name="Yamamoto M."/>
            <person name="Yamamoto S."/>
            <person name="Yamane H."/>
            <person name="Yoshiki S."/>
            <person name="Yoshihara R."/>
            <person name="Yukawa K."/>
            <person name="Zhong H."/>
            <person name="Yano M."/>
            <person name="Yuan Q."/>
            <person name="Ouyang S."/>
            <person name="Liu J."/>
            <person name="Jones K.M."/>
            <person name="Gansberger K."/>
            <person name="Moffat K."/>
            <person name="Hill J."/>
            <person name="Bera J."/>
            <person name="Fadrosh D."/>
            <person name="Jin S."/>
            <person name="Johri S."/>
            <person name="Kim M."/>
            <person name="Overton L."/>
            <person name="Reardon M."/>
            <person name="Tsitrin T."/>
            <person name="Vuong H."/>
            <person name="Weaver B."/>
            <person name="Ciecko A."/>
            <person name="Tallon L."/>
            <person name="Jackson J."/>
            <person name="Pai G."/>
            <person name="Aken S.V."/>
            <person name="Utterback T."/>
            <person name="Reidmuller S."/>
            <person name="Feldblyum T."/>
            <person name="Hsiao J."/>
            <person name="Zismann V."/>
            <person name="Iobst S."/>
            <person name="de Vazeille A.R."/>
            <person name="Buell C.R."/>
            <person name="Ying K."/>
            <person name="Li Y."/>
            <person name="Lu T."/>
            <person name="Huang Y."/>
            <person name="Zhao Q."/>
            <person name="Feng Q."/>
            <person name="Zhang L."/>
            <person name="Zhu J."/>
            <person name="Weng Q."/>
            <person name="Mu J."/>
            <person name="Lu Y."/>
            <person name="Fan D."/>
            <person name="Liu Y."/>
            <person name="Guan J."/>
            <person name="Zhang Y."/>
            <person name="Yu S."/>
            <person name="Liu X."/>
            <person name="Zhang Y."/>
            <person name="Hong G."/>
            <person name="Han B."/>
            <person name="Choisne N."/>
            <person name="Demange N."/>
            <person name="Orjeda G."/>
            <person name="Samain S."/>
            <person name="Cattolico L."/>
            <person name="Pelletier E."/>
            <person name="Couloux A."/>
            <person name="Segurens B."/>
            <person name="Wincker P."/>
            <person name="D'Hont A."/>
            <person name="Scarpelli C."/>
            <person name="Weissenbach J."/>
            <person name="Salanoubat M."/>
            <person name="Quetier F."/>
            <person name="Yu Y."/>
            <person name="Kim H.R."/>
            <person name="Rambo T."/>
            <person name="Currie J."/>
            <person name="Collura K."/>
            <person name="Luo M."/>
            <person name="Yang T."/>
            <person name="Ammiraju J.S.S."/>
            <person name="Engler F."/>
            <person name="Soderlund C."/>
            <person name="Wing R.A."/>
            <person name="Palmer L.E."/>
            <person name="de la Bastide M."/>
            <person name="Spiegel L."/>
            <person name="Nascimento L."/>
            <person name="Zutavern T."/>
            <person name="O'Shaughnessy A."/>
            <person name="Dike S."/>
            <person name="Dedhia N."/>
            <person name="Preston R."/>
            <person name="Balija V."/>
            <person name="McCombie W.R."/>
            <person name="Chow T."/>
            <person name="Chen H."/>
            <person name="Chung M."/>
            <person name="Chen C."/>
            <person name="Shaw J."/>
            <person name="Wu H."/>
            <person name="Hsiao K."/>
            <person name="Chao Y."/>
            <person name="Chu M."/>
            <person name="Cheng C."/>
            <person name="Hour A."/>
            <person name="Lee P."/>
            <person name="Lin S."/>
            <person name="Lin Y."/>
            <person name="Liou J."/>
            <person name="Liu S."/>
            <person name="Hsing Y."/>
            <person name="Raghuvanshi S."/>
            <person name="Mohanty A."/>
            <person name="Bharti A.K."/>
            <person name="Gaur A."/>
            <person name="Gupta V."/>
            <person name="Kumar D."/>
            <person name="Ravi V."/>
            <person name="Vij S."/>
            <person name="Kapur A."/>
            <person name="Khurana P."/>
            <person name="Khurana P."/>
            <person name="Khurana J.P."/>
            <person name="Tyagi A.K."/>
            <person name="Gaikwad K."/>
            <person name="Singh A."/>
            <person name="Dalal V."/>
            <person name="Srivastava S."/>
            <person name="Dixit A."/>
            <person name="Pal A.K."/>
            <person name="Ghazi I.A."/>
            <person name="Yadav M."/>
            <person name="Pandit A."/>
            <person name="Bhargava A."/>
            <person name="Sureshbabu K."/>
            <person name="Batra K."/>
            <person name="Sharma T.R."/>
            <person name="Mohapatra T."/>
            <person name="Singh N.K."/>
            <person name="Messing J."/>
            <person name="Nelson A.B."/>
            <person name="Fuks G."/>
            <person name="Kavchok S."/>
            <person name="Keizer G."/>
            <person name="Linton E."/>
            <person name="Llaca V."/>
            <person name="Song R."/>
            <person name="Tanyolac B."/>
            <person name="Young S."/>
            <person name="Ho-Il K."/>
            <person name="Hahn J.H."/>
            <person name="Sangsakoo G."/>
            <person name="Vanavichit A."/>
            <person name="de Mattos Luiz.A.T."/>
            <person name="Zimmer P.D."/>
            <person name="Malone G."/>
            <person name="Dellagostin O."/>
            <person name="de Oliveira A.C."/>
            <person name="Bevan M."/>
            <person name="Bancroft I."/>
            <person name="Minx P."/>
            <person name="Cordum H."/>
            <person name="Wilson R."/>
            <person name="Cheng Z."/>
            <person name="Jin W."/>
            <person name="Jiang J."/>
            <person name="Leong S.A."/>
            <person name="Iwama H."/>
            <person name="Gojobori T."/>
            <person name="Itoh T."/>
            <person name="Niimura Y."/>
            <person name="Fujii Y."/>
            <person name="Habara T."/>
            <person name="Sakai H."/>
            <person name="Sato Y."/>
            <person name="Wilson G."/>
            <person name="Kumar K."/>
            <person name="McCouch S."/>
            <person name="Juretic N."/>
            <person name="Hoen D."/>
            <person name="Wright S."/>
            <person name="Bruskiewich R."/>
            <person name="Bureau T."/>
            <person name="Miyao A."/>
            <person name="Hirochika H."/>
            <person name="Nishikawa T."/>
            <person name="Kadowaki K."/>
            <person name="Sugiura M."/>
            <person name="Burr B."/>
            <person name="Sasaki T."/>
        </authorList>
    </citation>
    <scope>NUCLEOTIDE SEQUENCE [LARGE SCALE GENOMIC DNA]</scope>
    <source>
        <strain evidence="3">cv. Nipponbare</strain>
    </source>
</reference>
<gene>
    <name evidence="2" type="ordered locus">Os05g0220000</name>
    <name evidence="2" type="ORF">OSNPB_050220000</name>
</gene>
<feature type="region of interest" description="Disordered" evidence="1">
    <location>
        <begin position="77"/>
        <end position="115"/>
    </location>
</feature>
<evidence type="ECO:0000256" key="1">
    <source>
        <dbReference type="SAM" id="MobiDB-lite"/>
    </source>
</evidence>
<accession>A0A0P0WJL9</accession>
<dbReference type="Proteomes" id="UP000059680">
    <property type="component" value="Chromosome 5"/>
</dbReference>
<organism evidence="2 3">
    <name type="scientific">Oryza sativa subsp. japonica</name>
    <name type="common">Rice</name>
    <dbReference type="NCBI Taxonomy" id="39947"/>
    <lineage>
        <taxon>Eukaryota</taxon>
        <taxon>Viridiplantae</taxon>
        <taxon>Streptophyta</taxon>
        <taxon>Embryophyta</taxon>
        <taxon>Tracheophyta</taxon>
        <taxon>Spermatophyta</taxon>
        <taxon>Magnoliopsida</taxon>
        <taxon>Liliopsida</taxon>
        <taxon>Poales</taxon>
        <taxon>Poaceae</taxon>
        <taxon>BOP clade</taxon>
        <taxon>Oryzoideae</taxon>
        <taxon>Oryzeae</taxon>
        <taxon>Oryzinae</taxon>
        <taxon>Oryza</taxon>
        <taxon>Oryza sativa</taxon>
    </lineage>
</organism>
<keyword evidence="3" id="KW-1185">Reference proteome</keyword>
<sequence length="115" mass="13279">MRARRRCPDPALVSPDPVPYGRIWCFRQQIEPSQWCIWRSMESRWCRGMHGWRWQHLYGDVDGQNLVRFAVLPAGSDDNQSMTMGQQHAAIEEEPTWRRGATAKPRRGGSASLPT</sequence>
<evidence type="ECO:0000313" key="3">
    <source>
        <dbReference type="Proteomes" id="UP000059680"/>
    </source>
</evidence>
<reference evidence="2 3" key="2">
    <citation type="journal article" date="2013" name="Plant Cell Physiol.">
        <title>Rice Annotation Project Database (RAP-DB): an integrative and interactive database for rice genomics.</title>
        <authorList>
            <person name="Sakai H."/>
            <person name="Lee S.S."/>
            <person name="Tanaka T."/>
            <person name="Numa H."/>
            <person name="Kim J."/>
            <person name="Kawahara Y."/>
            <person name="Wakimoto H."/>
            <person name="Yang C.C."/>
            <person name="Iwamoto M."/>
            <person name="Abe T."/>
            <person name="Yamada Y."/>
            <person name="Muto A."/>
            <person name="Inokuchi H."/>
            <person name="Ikemura T."/>
            <person name="Matsumoto T."/>
            <person name="Sasaki T."/>
            <person name="Itoh T."/>
        </authorList>
    </citation>
    <scope>NUCLEOTIDE SEQUENCE [LARGE SCALE GENOMIC DNA]</scope>
    <source>
        <strain evidence="3">cv. Nipponbare</strain>
    </source>
</reference>
<dbReference type="PaxDb" id="39947-A0A0P0WJL9"/>
<protein>
    <submittedName>
        <fullName evidence="2">Os05g0220000 protein</fullName>
    </submittedName>
</protein>